<dbReference type="AlphaFoldDB" id="A0AAD7YYT4"/>
<sequence>MKSFIVAACIVACVYAAGSEKEAQVLSNEYDLTPEGNYRSAYETENGISGQSSSVLKAVGKDEVAQEVSGSYSYTAPDGQLISVNYVANENGYEARGAHLPTPPPAEPIPDYILRSIEYNLAHPYSEKN</sequence>
<dbReference type="PROSITE" id="PS00233">
    <property type="entry name" value="CHIT_BIND_RR_1"/>
    <property type="match status" value="1"/>
</dbReference>
<accession>A0AAD7YYT4</accession>
<reference evidence="5" key="1">
    <citation type="submission" date="2023-03" db="EMBL/GenBank/DDBJ databases">
        <title>Chromosome-level genomes of two armyworms, Mythimna separata and Mythimna loreyi, provide insights into the biosynthesis and reception of sex pheromones.</title>
        <authorList>
            <person name="Zhao H."/>
        </authorList>
    </citation>
    <scope>NUCLEOTIDE SEQUENCE</scope>
    <source>
        <strain evidence="5">BeijingLab</strain>
        <tissue evidence="5">Pupa</tissue>
    </source>
</reference>
<comment type="caution">
    <text evidence="5">The sequence shown here is derived from an EMBL/GenBank/DDBJ whole genome shotgun (WGS) entry which is preliminary data.</text>
</comment>
<feature type="signal peptide" evidence="4">
    <location>
        <begin position="1"/>
        <end position="16"/>
    </location>
</feature>
<evidence type="ECO:0000256" key="2">
    <source>
        <dbReference type="ARBA" id="ARBA00022729"/>
    </source>
</evidence>
<keyword evidence="2 4" id="KW-0732">Signal</keyword>
<dbReference type="EMBL" id="JARGEI010000005">
    <property type="protein sequence ID" value="KAJ8731542.1"/>
    <property type="molecule type" value="Genomic_DNA"/>
</dbReference>
<feature type="chain" id="PRO_5041897580" evidence="4">
    <location>
        <begin position="17"/>
        <end position="129"/>
    </location>
</feature>
<keyword evidence="6" id="KW-1185">Reference proteome</keyword>
<dbReference type="PRINTS" id="PR00947">
    <property type="entry name" value="CUTICLE"/>
</dbReference>
<evidence type="ECO:0000256" key="1">
    <source>
        <dbReference type="ARBA" id="ARBA00022460"/>
    </source>
</evidence>
<evidence type="ECO:0000256" key="3">
    <source>
        <dbReference type="PROSITE-ProRule" id="PRU00497"/>
    </source>
</evidence>
<evidence type="ECO:0000256" key="4">
    <source>
        <dbReference type="SAM" id="SignalP"/>
    </source>
</evidence>
<dbReference type="GO" id="GO:0062129">
    <property type="term" value="C:chitin-based extracellular matrix"/>
    <property type="evidence" value="ECO:0007669"/>
    <property type="project" value="TreeGrafter"/>
</dbReference>
<dbReference type="PROSITE" id="PS51155">
    <property type="entry name" value="CHIT_BIND_RR_2"/>
    <property type="match status" value="1"/>
</dbReference>
<dbReference type="PANTHER" id="PTHR10380:SF238">
    <property type="entry name" value="CUTICULAR PROTEIN 65EA-RELATED"/>
    <property type="match status" value="1"/>
</dbReference>
<proteinExistence type="predicted"/>
<dbReference type="InterPro" id="IPR000618">
    <property type="entry name" value="Insect_cuticle"/>
</dbReference>
<dbReference type="GO" id="GO:0008010">
    <property type="term" value="F:structural constituent of chitin-based larval cuticle"/>
    <property type="evidence" value="ECO:0007669"/>
    <property type="project" value="TreeGrafter"/>
</dbReference>
<gene>
    <name evidence="5" type="ORF">PYW07_004706</name>
</gene>
<organism evidence="5 6">
    <name type="scientific">Mythimna separata</name>
    <name type="common">Oriental armyworm</name>
    <name type="synonym">Pseudaletia separata</name>
    <dbReference type="NCBI Taxonomy" id="271217"/>
    <lineage>
        <taxon>Eukaryota</taxon>
        <taxon>Metazoa</taxon>
        <taxon>Ecdysozoa</taxon>
        <taxon>Arthropoda</taxon>
        <taxon>Hexapoda</taxon>
        <taxon>Insecta</taxon>
        <taxon>Pterygota</taxon>
        <taxon>Neoptera</taxon>
        <taxon>Endopterygota</taxon>
        <taxon>Lepidoptera</taxon>
        <taxon>Glossata</taxon>
        <taxon>Ditrysia</taxon>
        <taxon>Noctuoidea</taxon>
        <taxon>Noctuidae</taxon>
        <taxon>Noctuinae</taxon>
        <taxon>Hadenini</taxon>
        <taxon>Mythimna</taxon>
    </lineage>
</organism>
<dbReference type="Pfam" id="PF00379">
    <property type="entry name" value="Chitin_bind_4"/>
    <property type="match status" value="1"/>
</dbReference>
<dbReference type="InterPro" id="IPR031311">
    <property type="entry name" value="CHIT_BIND_RR_consensus"/>
</dbReference>
<protein>
    <submittedName>
        <fullName evidence="5">Uncharacterized protein</fullName>
    </submittedName>
</protein>
<keyword evidence="1 3" id="KW-0193">Cuticle</keyword>
<dbReference type="Proteomes" id="UP001231518">
    <property type="component" value="Chromosome 16"/>
</dbReference>
<evidence type="ECO:0000313" key="6">
    <source>
        <dbReference type="Proteomes" id="UP001231518"/>
    </source>
</evidence>
<name>A0AAD7YYT4_MYTSE</name>
<dbReference type="InterPro" id="IPR050468">
    <property type="entry name" value="Cuticle_Struct_Prot"/>
</dbReference>
<evidence type="ECO:0000313" key="5">
    <source>
        <dbReference type="EMBL" id="KAJ8731542.1"/>
    </source>
</evidence>
<dbReference type="PANTHER" id="PTHR10380">
    <property type="entry name" value="CUTICLE PROTEIN"/>
    <property type="match status" value="1"/>
</dbReference>